<organism evidence="1 2">
    <name type="scientific">Exocentrus adspersus</name>
    <dbReference type="NCBI Taxonomy" id="1586481"/>
    <lineage>
        <taxon>Eukaryota</taxon>
        <taxon>Metazoa</taxon>
        <taxon>Ecdysozoa</taxon>
        <taxon>Arthropoda</taxon>
        <taxon>Hexapoda</taxon>
        <taxon>Insecta</taxon>
        <taxon>Pterygota</taxon>
        <taxon>Neoptera</taxon>
        <taxon>Endopterygota</taxon>
        <taxon>Coleoptera</taxon>
        <taxon>Polyphaga</taxon>
        <taxon>Cucujiformia</taxon>
        <taxon>Chrysomeloidea</taxon>
        <taxon>Cerambycidae</taxon>
        <taxon>Lamiinae</taxon>
        <taxon>Acanthocinini</taxon>
        <taxon>Exocentrus</taxon>
    </lineage>
</organism>
<dbReference type="EMBL" id="JANEYG010000179">
    <property type="protein sequence ID" value="KAJ8911574.1"/>
    <property type="molecule type" value="Genomic_DNA"/>
</dbReference>
<accession>A0AAV8VBM2</accession>
<dbReference type="Proteomes" id="UP001159042">
    <property type="component" value="Unassembled WGS sequence"/>
</dbReference>
<evidence type="ECO:0000313" key="1">
    <source>
        <dbReference type="EMBL" id="KAJ8911574.1"/>
    </source>
</evidence>
<keyword evidence="2" id="KW-1185">Reference proteome</keyword>
<name>A0AAV8VBM2_9CUCU</name>
<reference evidence="1 2" key="1">
    <citation type="journal article" date="2023" name="Insect Mol. Biol.">
        <title>Genome sequencing provides insights into the evolution of gene families encoding plant cell wall-degrading enzymes in longhorned beetles.</title>
        <authorList>
            <person name="Shin N.R."/>
            <person name="Okamura Y."/>
            <person name="Kirsch R."/>
            <person name="Pauchet Y."/>
        </authorList>
    </citation>
    <scope>NUCLEOTIDE SEQUENCE [LARGE SCALE GENOMIC DNA]</scope>
    <source>
        <strain evidence="1">EAD_L_NR</strain>
    </source>
</reference>
<gene>
    <name evidence="1" type="ORF">NQ315_008917</name>
</gene>
<dbReference type="AlphaFoldDB" id="A0AAV8VBM2"/>
<comment type="caution">
    <text evidence="1">The sequence shown here is derived from an EMBL/GenBank/DDBJ whole genome shotgun (WGS) entry which is preliminary data.</text>
</comment>
<protein>
    <submittedName>
        <fullName evidence="1">Uncharacterized protein</fullName>
    </submittedName>
</protein>
<proteinExistence type="predicted"/>
<sequence length="70" mass="7662">MGLGNVYIKGRSTTTGEFLCSSRFDPSCLVILIISSRFGSSCLVLQVRFVVPGHPPHFLQVRFVVPGLSH</sequence>
<evidence type="ECO:0000313" key="2">
    <source>
        <dbReference type="Proteomes" id="UP001159042"/>
    </source>
</evidence>